<feature type="compositionally biased region" description="Basic and acidic residues" evidence="1">
    <location>
        <begin position="208"/>
        <end position="219"/>
    </location>
</feature>
<reference evidence="3" key="1">
    <citation type="submission" date="2025-08" db="UniProtKB">
        <authorList>
            <consortium name="RefSeq"/>
        </authorList>
    </citation>
    <scope>IDENTIFICATION</scope>
    <source>
        <strain evidence="3">Nigerian</strain>
        <tissue evidence="3">Liver and blood</tissue>
    </source>
</reference>
<evidence type="ECO:0000256" key="1">
    <source>
        <dbReference type="SAM" id="MobiDB-lite"/>
    </source>
</evidence>
<organism evidence="2 3">
    <name type="scientific">Xenopus tropicalis</name>
    <name type="common">Western clawed frog</name>
    <name type="synonym">Silurana tropicalis</name>
    <dbReference type="NCBI Taxonomy" id="8364"/>
    <lineage>
        <taxon>Eukaryota</taxon>
        <taxon>Metazoa</taxon>
        <taxon>Chordata</taxon>
        <taxon>Craniata</taxon>
        <taxon>Vertebrata</taxon>
        <taxon>Euteleostomi</taxon>
        <taxon>Amphibia</taxon>
        <taxon>Batrachia</taxon>
        <taxon>Anura</taxon>
        <taxon>Pipoidea</taxon>
        <taxon>Pipidae</taxon>
        <taxon>Xenopodinae</taxon>
        <taxon>Xenopus</taxon>
        <taxon>Silurana</taxon>
    </lineage>
</organism>
<dbReference type="Proteomes" id="UP000008143">
    <property type="component" value="Chromosome 9"/>
</dbReference>
<proteinExistence type="predicted"/>
<dbReference type="AlphaFoldDB" id="A0A8J1IZ15"/>
<keyword evidence="2" id="KW-1185">Reference proteome</keyword>
<evidence type="ECO:0000313" key="3">
    <source>
        <dbReference type="RefSeq" id="XP_031749736.1"/>
    </source>
</evidence>
<dbReference type="GeneID" id="116407830"/>
<feature type="region of interest" description="Disordered" evidence="1">
    <location>
        <begin position="193"/>
        <end position="219"/>
    </location>
</feature>
<feature type="region of interest" description="Disordered" evidence="1">
    <location>
        <begin position="90"/>
        <end position="155"/>
    </location>
</feature>
<feature type="compositionally biased region" description="Basic and acidic residues" evidence="1">
    <location>
        <begin position="130"/>
        <end position="154"/>
    </location>
</feature>
<gene>
    <name evidence="3 4" type="primary">LOC116407830</name>
</gene>
<accession>A0A8J1IZ15</accession>
<dbReference type="Xenbase" id="XB-GENE-29093411">
    <property type="gene designation" value="LOC116407830"/>
</dbReference>
<protein>
    <submittedName>
        <fullName evidence="3">Uncharacterized protein LOC116407830</fullName>
    </submittedName>
</protein>
<name>A0A8J1IZ15_XENTR</name>
<evidence type="ECO:0000313" key="4">
    <source>
        <dbReference type="Xenbase" id="XB-GENE-29093411"/>
    </source>
</evidence>
<evidence type="ECO:0000313" key="2">
    <source>
        <dbReference type="Proteomes" id="UP000008143"/>
    </source>
</evidence>
<dbReference type="AGR" id="Xenbase:XB-GENE-29093411"/>
<dbReference type="RefSeq" id="XP_031749736.1">
    <property type="nucleotide sequence ID" value="XM_031893876.1"/>
</dbReference>
<sequence length="254" mass="29403">MVSRLFSCLPCRKMQKKVDDFEIVIREFRIEMDRELKEIEGIYNEQLEELREAWIDSLTHLEDRIDDILGVVDNMQALILEVKEKVTPKDELTDESYETAMGSSSSSENTAEELPKSSEGSDISEGEEEERSRSSERSEEGRMETSEGAEEKNTAKRVSFAENLCTLYEIPQRKNKKEGKFLRFFRRIFRKKSKKGGKKANTENCDESGQRTDDMVKGSTTKRDVHFDANLCTDGTRQWKSTMLDHDEDLLQND</sequence>
<dbReference type="KEGG" id="xtr:116407830"/>